<evidence type="ECO:0000313" key="10">
    <source>
        <dbReference type="EMBL" id="SNT02622.1"/>
    </source>
</evidence>
<dbReference type="PANTHER" id="PTHR11795:SF442">
    <property type="entry name" value="ABC TRANSPORTER ATP-BINDING PROTEIN"/>
    <property type="match status" value="1"/>
</dbReference>
<dbReference type="InterPro" id="IPR001851">
    <property type="entry name" value="ABC_transp_permease"/>
</dbReference>
<dbReference type="RefSeq" id="WP_089400380.1">
    <property type="nucleotide sequence ID" value="NZ_FZOT01000012.1"/>
</dbReference>
<organism evidence="10 11">
    <name type="scientific">Noviherbaspirillum humi</name>
    <dbReference type="NCBI Taxonomy" id="1688639"/>
    <lineage>
        <taxon>Bacteria</taxon>
        <taxon>Pseudomonadati</taxon>
        <taxon>Pseudomonadota</taxon>
        <taxon>Betaproteobacteria</taxon>
        <taxon>Burkholderiales</taxon>
        <taxon>Oxalobacteraceae</taxon>
        <taxon>Noviherbaspirillum</taxon>
    </lineage>
</organism>
<keyword evidence="3" id="KW-1003">Cell membrane</keyword>
<feature type="transmembrane region" description="Helical" evidence="9">
    <location>
        <begin position="256"/>
        <end position="275"/>
    </location>
</feature>
<gene>
    <name evidence="10" type="ORF">SAMN06265795_11233</name>
</gene>
<evidence type="ECO:0000256" key="6">
    <source>
        <dbReference type="ARBA" id="ARBA00022989"/>
    </source>
</evidence>
<protein>
    <submittedName>
        <fullName evidence="10">Amino acid/amide ABC transporter membrane protein 1, HAAT family</fullName>
    </submittedName>
</protein>
<dbReference type="Pfam" id="PF02653">
    <property type="entry name" value="BPD_transp_2"/>
    <property type="match status" value="1"/>
</dbReference>
<dbReference type="EMBL" id="FZOT01000012">
    <property type="protein sequence ID" value="SNT02622.1"/>
    <property type="molecule type" value="Genomic_DNA"/>
</dbReference>
<comment type="subcellular location">
    <subcellularLocation>
        <location evidence="1">Cell membrane</location>
        <topology evidence="1">Multi-pass membrane protein</topology>
    </subcellularLocation>
</comment>
<dbReference type="AlphaFoldDB" id="A0A239JAI5"/>
<keyword evidence="2" id="KW-0813">Transport</keyword>
<feature type="transmembrane region" description="Helical" evidence="9">
    <location>
        <begin position="90"/>
        <end position="112"/>
    </location>
</feature>
<feature type="transmembrane region" description="Helical" evidence="9">
    <location>
        <begin position="132"/>
        <end position="158"/>
    </location>
</feature>
<keyword evidence="7 9" id="KW-0472">Membrane</keyword>
<evidence type="ECO:0000256" key="4">
    <source>
        <dbReference type="ARBA" id="ARBA00022692"/>
    </source>
</evidence>
<feature type="transmembrane region" description="Helical" evidence="9">
    <location>
        <begin position="12"/>
        <end position="30"/>
    </location>
</feature>
<evidence type="ECO:0000256" key="2">
    <source>
        <dbReference type="ARBA" id="ARBA00022448"/>
    </source>
</evidence>
<dbReference type="GO" id="GO:0006865">
    <property type="term" value="P:amino acid transport"/>
    <property type="evidence" value="ECO:0007669"/>
    <property type="project" value="UniProtKB-KW"/>
</dbReference>
<evidence type="ECO:0000256" key="8">
    <source>
        <dbReference type="ARBA" id="ARBA00037998"/>
    </source>
</evidence>
<dbReference type="PANTHER" id="PTHR11795">
    <property type="entry name" value="BRANCHED-CHAIN AMINO ACID TRANSPORT SYSTEM PERMEASE PROTEIN LIVH"/>
    <property type="match status" value="1"/>
</dbReference>
<name>A0A239JAI5_9BURK</name>
<evidence type="ECO:0000256" key="9">
    <source>
        <dbReference type="SAM" id="Phobius"/>
    </source>
</evidence>
<evidence type="ECO:0000256" key="7">
    <source>
        <dbReference type="ARBA" id="ARBA00023136"/>
    </source>
</evidence>
<comment type="similarity">
    <text evidence="8">Belongs to the binding-protein-dependent transport system permease family. LivHM subfamily.</text>
</comment>
<sequence length="286" mass="29980">MNLWFIQGLNSLALGGVLFTLAAGFSLIFGLMRIANLSHGAYFMLGAYLGLSLAQRGANFVVTLLVAGLAVGALGLIVEKLVLRRLAGNALGQVLATLGIAFIIADFCLWMWGGDPRPVSPPAMLSGAVRLFGIGFPLYRLAVLLFAVGIAIALWLLLEKTRLGMMIRASVDDMQMARGVGIPASWLFGIVFFLGTALAGIGGVIAAPILSVYPGMEAETLPLALVVVILGGLGSLAGAFVGSFVVGFIYTFGQVLLPDLAYIILFLPMVIILAARPRGLFGRIAA</sequence>
<feature type="transmembrane region" description="Helical" evidence="9">
    <location>
        <begin position="223"/>
        <end position="249"/>
    </location>
</feature>
<keyword evidence="6 9" id="KW-1133">Transmembrane helix</keyword>
<dbReference type="Proteomes" id="UP000198284">
    <property type="component" value="Unassembled WGS sequence"/>
</dbReference>
<evidence type="ECO:0000256" key="5">
    <source>
        <dbReference type="ARBA" id="ARBA00022970"/>
    </source>
</evidence>
<dbReference type="GO" id="GO:0022857">
    <property type="term" value="F:transmembrane transporter activity"/>
    <property type="evidence" value="ECO:0007669"/>
    <property type="project" value="InterPro"/>
</dbReference>
<dbReference type="GO" id="GO:0005886">
    <property type="term" value="C:plasma membrane"/>
    <property type="evidence" value="ECO:0007669"/>
    <property type="project" value="UniProtKB-SubCell"/>
</dbReference>
<keyword evidence="5" id="KW-0029">Amino-acid transport</keyword>
<keyword evidence="11" id="KW-1185">Reference proteome</keyword>
<dbReference type="OrthoDB" id="8888656at2"/>
<dbReference type="InterPro" id="IPR052157">
    <property type="entry name" value="BCAA_transport_permease"/>
</dbReference>
<feature type="transmembrane region" description="Helical" evidence="9">
    <location>
        <begin position="60"/>
        <end position="78"/>
    </location>
</feature>
<dbReference type="CDD" id="cd06582">
    <property type="entry name" value="TM_PBP1_LivH_like"/>
    <property type="match status" value="1"/>
</dbReference>
<proteinExistence type="inferred from homology"/>
<evidence type="ECO:0000256" key="1">
    <source>
        <dbReference type="ARBA" id="ARBA00004651"/>
    </source>
</evidence>
<feature type="transmembrane region" description="Helical" evidence="9">
    <location>
        <begin position="184"/>
        <end position="211"/>
    </location>
</feature>
<evidence type="ECO:0000313" key="11">
    <source>
        <dbReference type="Proteomes" id="UP000198284"/>
    </source>
</evidence>
<keyword evidence="4 9" id="KW-0812">Transmembrane</keyword>
<accession>A0A239JAI5</accession>
<reference evidence="10 11" key="1">
    <citation type="submission" date="2017-06" db="EMBL/GenBank/DDBJ databases">
        <authorList>
            <person name="Kim H.J."/>
            <person name="Triplett B.A."/>
        </authorList>
    </citation>
    <scope>NUCLEOTIDE SEQUENCE [LARGE SCALE GENOMIC DNA]</scope>
    <source>
        <strain evidence="10 11">U15</strain>
    </source>
</reference>
<evidence type="ECO:0000256" key="3">
    <source>
        <dbReference type="ARBA" id="ARBA00022475"/>
    </source>
</evidence>